<proteinExistence type="predicted"/>
<evidence type="ECO:0000313" key="3">
    <source>
        <dbReference type="EMBL" id="WED55993.1"/>
    </source>
</evidence>
<keyword evidence="1" id="KW-0812">Transmembrane</keyword>
<keyword evidence="1" id="KW-0472">Membrane</keyword>
<gene>
    <name evidence="3" type="ORF">OE059_03800</name>
</gene>
<evidence type="ECO:0000256" key="2">
    <source>
        <dbReference type="SAM" id="SignalP"/>
    </source>
</evidence>
<evidence type="ECO:0000313" key="4">
    <source>
        <dbReference type="Proteomes" id="UP001219957"/>
    </source>
</evidence>
<evidence type="ECO:0008006" key="5">
    <source>
        <dbReference type="Google" id="ProtNLM"/>
    </source>
</evidence>
<feature type="transmembrane region" description="Helical" evidence="1">
    <location>
        <begin position="115"/>
        <end position="136"/>
    </location>
</feature>
<dbReference type="RefSeq" id="WP_275060398.1">
    <property type="nucleotide sequence ID" value="NZ_CP109617.1"/>
</dbReference>
<reference evidence="3 4" key="1">
    <citation type="submission" date="2022-10" db="EMBL/GenBank/DDBJ databases">
        <title>Complete genome sequence of Exiguobacterium profundum TSS-3 isolated from an extremely saline-alkaline spring located in Ixtapa, Chiapas-Mexico.</title>
        <authorList>
            <person name="Rincon-Rosales R."/>
            <person name="Rogel M.A."/>
            <person name="Rincon-Molina C.I."/>
            <person name="Guerrero G."/>
            <person name="Manzano-Gomez L.A."/>
            <person name="Lopez-Lopez A."/>
            <person name="Rincon Molina F.A."/>
            <person name="Martinez-Romero E."/>
        </authorList>
    </citation>
    <scope>NUCLEOTIDE SEQUENCE [LARGE SCALE GENOMIC DNA]</scope>
    <source>
        <strain evidence="3 4">TSS-3</strain>
    </source>
</reference>
<keyword evidence="1" id="KW-1133">Transmembrane helix</keyword>
<protein>
    <recommendedName>
        <fullName evidence="5">DUF3592 domain-containing protein</fullName>
    </recommendedName>
</protein>
<sequence>MRRLIFLMLLSLSIALPASALSWAYTFVVFDRNAYEVLDATIEEDALGDVIGEVETTVNDETGRYYGNASNGYPIGTVYREVDGESVEDVIAVEDGSEWKRAEYRFEAPYHSRDFITFFGYLLLGMGIIMISWSFFKRSSLYKKEA</sequence>
<name>A0ABY8B4G9_9BACL</name>
<keyword evidence="4" id="KW-1185">Reference proteome</keyword>
<feature type="chain" id="PRO_5046959270" description="DUF3592 domain-containing protein" evidence="2">
    <location>
        <begin position="21"/>
        <end position="146"/>
    </location>
</feature>
<feature type="signal peptide" evidence="2">
    <location>
        <begin position="1"/>
        <end position="20"/>
    </location>
</feature>
<keyword evidence="2" id="KW-0732">Signal</keyword>
<evidence type="ECO:0000256" key="1">
    <source>
        <dbReference type="SAM" id="Phobius"/>
    </source>
</evidence>
<dbReference type="EMBL" id="CP109617">
    <property type="protein sequence ID" value="WED55993.1"/>
    <property type="molecule type" value="Genomic_DNA"/>
</dbReference>
<dbReference type="Proteomes" id="UP001219957">
    <property type="component" value="Chromosome"/>
</dbReference>
<accession>A0ABY8B4G9</accession>
<organism evidence="3 4">
    <name type="scientific">Exiguobacterium profundum</name>
    <dbReference type="NCBI Taxonomy" id="307643"/>
    <lineage>
        <taxon>Bacteria</taxon>
        <taxon>Bacillati</taxon>
        <taxon>Bacillota</taxon>
        <taxon>Bacilli</taxon>
        <taxon>Bacillales</taxon>
        <taxon>Bacillales Family XII. Incertae Sedis</taxon>
        <taxon>Exiguobacterium</taxon>
    </lineage>
</organism>